<evidence type="ECO:0000313" key="1">
    <source>
        <dbReference type="EMBL" id="KAH9781715.1"/>
    </source>
</evidence>
<protein>
    <submittedName>
        <fullName evidence="1">Uncharacterized protein</fullName>
    </submittedName>
</protein>
<evidence type="ECO:0000313" key="2">
    <source>
        <dbReference type="Proteomes" id="UP000829398"/>
    </source>
</evidence>
<dbReference type="EMBL" id="CM039172">
    <property type="protein sequence ID" value="KAH9781715.1"/>
    <property type="molecule type" value="Genomic_DNA"/>
</dbReference>
<accession>A0ACB8M8G6</accession>
<dbReference type="Proteomes" id="UP000829398">
    <property type="component" value="Chromosome 3"/>
</dbReference>
<name>A0ACB8M8G6_CITSI</name>
<reference evidence="2" key="1">
    <citation type="journal article" date="2023" name="Hortic. Res.">
        <title>A chromosome-level phased genome enabling allele-level studies in sweet orange: a case study on citrus Huanglongbing tolerance.</title>
        <authorList>
            <person name="Wu B."/>
            <person name="Yu Q."/>
            <person name="Deng Z."/>
            <person name="Duan Y."/>
            <person name="Luo F."/>
            <person name="Gmitter F. Jr."/>
        </authorList>
    </citation>
    <scope>NUCLEOTIDE SEQUENCE [LARGE SCALE GENOMIC DNA]</scope>
    <source>
        <strain evidence="2">cv. Valencia</strain>
    </source>
</reference>
<organism evidence="1 2">
    <name type="scientific">Citrus sinensis</name>
    <name type="common">Sweet orange</name>
    <name type="synonym">Citrus aurantium var. sinensis</name>
    <dbReference type="NCBI Taxonomy" id="2711"/>
    <lineage>
        <taxon>Eukaryota</taxon>
        <taxon>Viridiplantae</taxon>
        <taxon>Streptophyta</taxon>
        <taxon>Embryophyta</taxon>
        <taxon>Tracheophyta</taxon>
        <taxon>Spermatophyta</taxon>
        <taxon>Magnoliopsida</taxon>
        <taxon>eudicotyledons</taxon>
        <taxon>Gunneridae</taxon>
        <taxon>Pentapetalae</taxon>
        <taxon>rosids</taxon>
        <taxon>malvids</taxon>
        <taxon>Sapindales</taxon>
        <taxon>Rutaceae</taxon>
        <taxon>Aurantioideae</taxon>
        <taxon>Citrus</taxon>
    </lineage>
</organism>
<gene>
    <name evidence="1" type="ORF">KPL71_008583</name>
</gene>
<sequence>MEGRRAVECMQDTLQDNTNGLQRVRQKSNLTRLTRRAETHASHIDHLRDLRHVLEIKQDLRHKLNSERPYKKRESEGSNASTGSASLEVELKKLKKHVDGMEKSLAKLTQLKTMCRAFSLTLTRAARKWYRKLKPGSISSFTQLSQIFIGQFVGAKDYQEERTPTGHEKLMHGIDLLVTIEEPPHQSTKIGGHKCTRAQLLILESEATPGETTEEISEIIRGTKQEETDDPEITFYALTGWTAPQTMRVMARIGPYEIVVLIDSGSTHNFISTRLANFLQLPIEPTATFSVRVANREKLTCQGKFEKLPPKRDIDHCITLKEGTEPVNVRPYRYAYFQKAEIEKQVQEMLDSGLIRPSTSPFSSPVLLVKKKDGSWRFCTDYRALNEVTIKDRFPIPIVDDMLNELYGAAYFTKLDLRVGYHQVRVNPPDIHKTTFRTHNGHYEYLVMPFGLCNAPSTFQAIMNSIFRPYLRKFILVFFYDILIYSPSWSCHLEHVKQAMEILKQQKFFVKVSKCIFGQQELEYLRHIITCHGVKVDEKKIAAMMSWPKPQTITELRGFLGLTGYYRKFVQGYGVIARPLTNLLKKGQFGWNEEAEEAFNKLKQAMTSTPTLTMPDFSDTFIIETDASGEGIGAVLQQKGKPIAFMSRALGVIKKSWSTYAKEMLAIIEAIRMWRPY</sequence>
<keyword evidence="2" id="KW-1185">Reference proteome</keyword>
<comment type="caution">
    <text evidence="1">The sequence shown here is derived from an EMBL/GenBank/DDBJ whole genome shotgun (WGS) entry which is preliminary data.</text>
</comment>
<proteinExistence type="predicted"/>